<feature type="region of interest" description="Disordered" evidence="1">
    <location>
        <begin position="1"/>
        <end position="165"/>
    </location>
</feature>
<gene>
    <name evidence="2" type="ORF">G6O67_002795</name>
</gene>
<organism evidence="2 3">
    <name type="scientific">Ophiocordyceps sinensis</name>
    <dbReference type="NCBI Taxonomy" id="72228"/>
    <lineage>
        <taxon>Eukaryota</taxon>
        <taxon>Fungi</taxon>
        <taxon>Dikarya</taxon>
        <taxon>Ascomycota</taxon>
        <taxon>Pezizomycotina</taxon>
        <taxon>Sordariomycetes</taxon>
        <taxon>Hypocreomycetidae</taxon>
        <taxon>Hypocreales</taxon>
        <taxon>Ophiocordycipitaceae</taxon>
        <taxon>Ophiocordyceps</taxon>
    </lineage>
</organism>
<evidence type="ECO:0000313" key="2">
    <source>
        <dbReference type="EMBL" id="KAF4510951.1"/>
    </source>
</evidence>
<feature type="compositionally biased region" description="Acidic residues" evidence="1">
    <location>
        <begin position="137"/>
        <end position="147"/>
    </location>
</feature>
<evidence type="ECO:0000313" key="3">
    <source>
        <dbReference type="Proteomes" id="UP000557566"/>
    </source>
</evidence>
<feature type="compositionally biased region" description="Polar residues" evidence="1">
    <location>
        <begin position="151"/>
        <end position="160"/>
    </location>
</feature>
<comment type="caution">
    <text evidence="2">The sequence shown here is derived from an EMBL/GenBank/DDBJ whole genome shotgun (WGS) entry which is preliminary data.</text>
</comment>
<dbReference type="OrthoDB" id="5235778at2759"/>
<evidence type="ECO:0000256" key="1">
    <source>
        <dbReference type="SAM" id="MobiDB-lite"/>
    </source>
</evidence>
<feature type="compositionally biased region" description="Low complexity" evidence="1">
    <location>
        <begin position="14"/>
        <end position="27"/>
    </location>
</feature>
<sequence length="774" mass="84671">MEEPAATDNNSNKTPTTVPTAMAPTEAKSPAFATDTASMPPSTGEGASTATATATAMAADSKAPAEREERAEASEMKATRTPEEPTSQRPQAPTPPAELELSPAQTLDNKTSPAVQQPPQQQSPPIHINGIKSSPSDEAEPDSELSDPDSNLHSPPTSGINGLEDEIVVGAKADRVQQTSPLRVAMDQDHVMDDVRDESLAASHYPKRKRTSLYNDLSETMLETSQAQTVIDTKSPPLSRDVKPKPNRQSLTGVKGVLLGHWRDSIVPEESRKHAVIGFIDVRDRLRTRVQPQSKEGESLIDTYPLPPGPGGSWVTFERVVFSNHLVGLDHFHIKEYTRLRSAVAPEETEEQRKAAEAEAVREAIRRVKENPATDNPTAAPAIAYGAEIPEHLVAPNRPDGKRRKISGSFAPSVSTPSSTPVPESFRSQTPPQPMAAHQSRFSVDPLPGTRPTRILIGYWKPSSELLEMDRHAVYGILGQNDMFRVKVVRETRDGRFVDGNFPSGAGALWISYEEVEFEDHLKSLLRQEVKEYCRIRQYQLDHGETEADRIENETKAVFEAQTRAGTISGALKPPGNVSVPTFSAALTSEDRPGSRLGHGGHELRQSRRIEPRPDGRTLRQALTESELRSAQRVQGVEAAERTSALARREIARAEAAQGRADRKALTRERAVAAATDAATAAAAAALAVPVLPTNGRSLFHESEDMQRLNKVWARQESLRLKGGAEDTKIYDGIKYERKTTGAFTGKLVSQGTIINIDGEDYVEYRVLTRPSFF</sequence>
<feature type="compositionally biased region" description="Basic and acidic residues" evidence="1">
    <location>
        <begin position="63"/>
        <end position="83"/>
    </location>
</feature>
<keyword evidence="3" id="KW-1185">Reference proteome</keyword>
<proteinExistence type="predicted"/>
<accession>A0A8H4V7V3</accession>
<name>A0A8H4V7V3_9HYPO</name>
<dbReference type="EMBL" id="JAAVMX010000003">
    <property type="protein sequence ID" value="KAF4510951.1"/>
    <property type="molecule type" value="Genomic_DNA"/>
</dbReference>
<feature type="region of interest" description="Disordered" evidence="1">
    <location>
        <begin position="393"/>
        <end position="447"/>
    </location>
</feature>
<feature type="compositionally biased region" description="Polar residues" evidence="1">
    <location>
        <begin position="103"/>
        <end position="112"/>
    </location>
</feature>
<feature type="compositionally biased region" description="Low complexity" evidence="1">
    <location>
        <begin position="113"/>
        <end position="125"/>
    </location>
</feature>
<feature type="compositionally biased region" description="Low complexity" evidence="1">
    <location>
        <begin position="412"/>
        <end position="423"/>
    </location>
</feature>
<feature type="compositionally biased region" description="Low complexity" evidence="1">
    <location>
        <begin position="47"/>
        <end position="62"/>
    </location>
</feature>
<reference evidence="2 3" key="1">
    <citation type="journal article" date="2020" name="Genome Biol. Evol.">
        <title>A new high-quality draft genome assembly of the Chinese cordyceps Ophiocordyceps sinensis.</title>
        <authorList>
            <person name="Shu R."/>
            <person name="Zhang J."/>
            <person name="Meng Q."/>
            <person name="Zhang H."/>
            <person name="Zhou G."/>
            <person name="Li M."/>
            <person name="Wu P."/>
            <person name="Zhao Y."/>
            <person name="Chen C."/>
            <person name="Qin Q."/>
        </authorList>
    </citation>
    <scope>NUCLEOTIDE SEQUENCE [LARGE SCALE GENOMIC DNA]</scope>
    <source>
        <strain evidence="2 3">IOZ07</strain>
    </source>
</reference>
<feature type="region of interest" description="Disordered" evidence="1">
    <location>
        <begin position="225"/>
        <end position="249"/>
    </location>
</feature>
<dbReference type="AlphaFoldDB" id="A0A8H4V7V3"/>
<protein>
    <submittedName>
        <fullName evidence="2">Uncharacterized protein</fullName>
    </submittedName>
</protein>
<dbReference type="Proteomes" id="UP000557566">
    <property type="component" value="Unassembled WGS sequence"/>
</dbReference>